<dbReference type="InterPro" id="IPR036890">
    <property type="entry name" value="HATPase_C_sf"/>
</dbReference>
<feature type="compositionally biased region" description="Low complexity" evidence="9">
    <location>
        <begin position="14"/>
        <end position="24"/>
    </location>
</feature>
<proteinExistence type="predicted"/>
<evidence type="ECO:0000256" key="4">
    <source>
        <dbReference type="ARBA" id="ARBA00022679"/>
    </source>
</evidence>
<evidence type="ECO:0000256" key="5">
    <source>
        <dbReference type="ARBA" id="ARBA00022741"/>
    </source>
</evidence>
<feature type="transmembrane region" description="Helical" evidence="10">
    <location>
        <begin position="167"/>
        <end position="184"/>
    </location>
</feature>
<dbReference type="InterPro" id="IPR003594">
    <property type="entry name" value="HATPase_dom"/>
</dbReference>
<dbReference type="InterPro" id="IPR011712">
    <property type="entry name" value="Sig_transdc_His_kin_sub3_dim/P"/>
</dbReference>
<evidence type="ECO:0000313" key="13">
    <source>
        <dbReference type="Proteomes" id="UP001597260"/>
    </source>
</evidence>
<keyword evidence="10" id="KW-0472">Membrane</keyword>
<dbReference type="Gene3D" id="3.30.565.10">
    <property type="entry name" value="Histidine kinase-like ATPase, C-terminal domain"/>
    <property type="match status" value="1"/>
</dbReference>
<keyword evidence="6 12" id="KW-0418">Kinase</keyword>
<evidence type="ECO:0000313" key="12">
    <source>
        <dbReference type="EMBL" id="MFD1324399.1"/>
    </source>
</evidence>
<keyword evidence="10" id="KW-1133">Transmembrane helix</keyword>
<keyword evidence="4" id="KW-0808">Transferase</keyword>
<dbReference type="SUPFAM" id="SSF55874">
    <property type="entry name" value="ATPase domain of HSP90 chaperone/DNA topoisomerase II/histidine kinase"/>
    <property type="match status" value="1"/>
</dbReference>
<evidence type="ECO:0000256" key="9">
    <source>
        <dbReference type="SAM" id="MobiDB-lite"/>
    </source>
</evidence>
<gene>
    <name evidence="12" type="ORF">ACFQ4H_25250</name>
</gene>
<dbReference type="PANTHER" id="PTHR24421:SF10">
    <property type="entry name" value="NITRATE_NITRITE SENSOR PROTEIN NARQ"/>
    <property type="match status" value="1"/>
</dbReference>
<keyword evidence="8" id="KW-0902">Two-component regulatory system</keyword>
<keyword evidence="5" id="KW-0547">Nucleotide-binding</keyword>
<dbReference type="EC" id="2.7.13.3" evidence="2"/>
<feature type="transmembrane region" description="Helical" evidence="10">
    <location>
        <begin position="136"/>
        <end position="155"/>
    </location>
</feature>
<dbReference type="RefSeq" id="WP_377574970.1">
    <property type="nucleotide sequence ID" value="NZ_JBHTMP010000047.1"/>
</dbReference>
<evidence type="ECO:0000256" key="2">
    <source>
        <dbReference type="ARBA" id="ARBA00012438"/>
    </source>
</evidence>
<reference evidence="13" key="1">
    <citation type="journal article" date="2019" name="Int. J. Syst. Evol. Microbiol.">
        <title>The Global Catalogue of Microorganisms (GCM) 10K type strain sequencing project: providing services to taxonomists for standard genome sequencing and annotation.</title>
        <authorList>
            <consortium name="The Broad Institute Genomics Platform"/>
            <consortium name="The Broad Institute Genome Sequencing Center for Infectious Disease"/>
            <person name="Wu L."/>
            <person name="Ma J."/>
        </authorList>
    </citation>
    <scope>NUCLEOTIDE SEQUENCE [LARGE SCALE GENOMIC DNA]</scope>
    <source>
        <strain evidence="13">JCM 31037</strain>
    </source>
</reference>
<protein>
    <recommendedName>
        <fullName evidence="2">histidine kinase</fullName>
        <ecNumber evidence="2">2.7.13.3</ecNumber>
    </recommendedName>
</protein>
<dbReference type="Pfam" id="PF02518">
    <property type="entry name" value="HATPase_c"/>
    <property type="match status" value="1"/>
</dbReference>
<dbReference type="InterPro" id="IPR050482">
    <property type="entry name" value="Sensor_HK_TwoCompSys"/>
</dbReference>
<evidence type="ECO:0000259" key="11">
    <source>
        <dbReference type="SMART" id="SM00387"/>
    </source>
</evidence>
<evidence type="ECO:0000256" key="1">
    <source>
        <dbReference type="ARBA" id="ARBA00000085"/>
    </source>
</evidence>
<feature type="transmembrane region" description="Helical" evidence="10">
    <location>
        <begin position="88"/>
        <end position="108"/>
    </location>
</feature>
<organism evidence="12 13">
    <name type="scientific">Micromonospora sonneratiae</name>
    <dbReference type="NCBI Taxonomy" id="1184706"/>
    <lineage>
        <taxon>Bacteria</taxon>
        <taxon>Bacillati</taxon>
        <taxon>Actinomycetota</taxon>
        <taxon>Actinomycetes</taxon>
        <taxon>Micromonosporales</taxon>
        <taxon>Micromonosporaceae</taxon>
        <taxon>Micromonospora</taxon>
    </lineage>
</organism>
<feature type="transmembrane region" description="Helical" evidence="10">
    <location>
        <begin position="31"/>
        <end position="52"/>
    </location>
</feature>
<dbReference type="CDD" id="cd16917">
    <property type="entry name" value="HATPase_UhpB-NarQ-NarX-like"/>
    <property type="match status" value="1"/>
</dbReference>
<feature type="domain" description="Histidine kinase/HSP90-like ATPase" evidence="11">
    <location>
        <begin position="319"/>
        <end position="409"/>
    </location>
</feature>
<keyword evidence="13" id="KW-1185">Reference proteome</keyword>
<keyword evidence="7" id="KW-0067">ATP-binding</keyword>
<comment type="catalytic activity">
    <reaction evidence="1">
        <text>ATP + protein L-histidine = ADP + protein N-phospho-L-histidine.</text>
        <dbReference type="EC" id="2.7.13.3"/>
    </reaction>
</comment>
<feature type="compositionally biased region" description="Pro residues" evidence="9">
    <location>
        <begin position="1"/>
        <end position="13"/>
    </location>
</feature>
<feature type="region of interest" description="Disordered" evidence="9">
    <location>
        <begin position="1"/>
        <end position="24"/>
    </location>
</feature>
<evidence type="ECO:0000256" key="7">
    <source>
        <dbReference type="ARBA" id="ARBA00022840"/>
    </source>
</evidence>
<dbReference type="SMART" id="SM00387">
    <property type="entry name" value="HATPase_c"/>
    <property type="match status" value="1"/>
</dbReference>
<dbReference type="Proteomes" id="UP001597260">
    <property type="component" value="Unassembled WGS sequence"/>
</dbReference>
<dbReference type="GO" id="GO:0016301">
    <property type="term" value="F:kinase activity"/>
    <property type="evidence" value="ECO:0007669"/>
    <property type="project" value="UniProtKB-KW"/>
</dbReference>
<sequence>MTTSPPPTRPPTRPSTRPSTRPAPGRRWASVAWAVLRWFGVVAVPLVLFVLVNHGANNDTEISLFRYVLPVLVMALPAGLLRRHPVPAMAMMLVAALVVAAAVHSWEVGYLKDIRYLQFLTIDLAVVYLTATRSRWFSIVTAFVALVGQAVAAATNPEWIDDLAAEAILYTLAMITAWMIGNSIRQRREHAAALRVQAATQAITAERLRIARELHDMVAHSIGIIAIQAGVGSRVIDTQPAEARNALSAIETTSRETLAGLRRMLGALRRAEPDSDSEPVPLDPTPGLADLDRLVASAGDAGIRVDVQWRGQRRSVPPDIDLSAYRIVQEAVTNVVRHAGTHDCRVVVDYADEELSVEVVDDGRGGAVGGTGYGIVGMRERVSLLHGRFTAGPRPEGGFRVTARLPLPTGAR</sequence>
<dbReference type="Pfam" id="PF07730">
    <property type="entry name" value="HisKA_3"/>
    <property type="match status" value="1"/>
</dbReference>
<dbReference type="EMBL" id="JBHTMP010000047">
    <property type="protein sequence ID" value="MFD1324399.1"/>
    <property type="molecule type" value="Genomic_DNA"/>
</dbReference>
<dbReference type="Gene3D" id="1.20.5.1930">
    <property type="match status" value="1"/>
</dbReference>
<accession>A0ABW3YIU5</accession>
<comment type="caution">
    <text evidence="12">The sequence shown here is derived from an EMBL/GenBank/DDBJ whole genome shotgun (WGS) entry which is preliminary data.</text>
</comment>
<evidence type="ECO:0000256" key="6">
    <source>
        <dbReference type="ARBA" id="ARBA00022777"/>
    </source>
</evidence>
<evidence type="ECO:0000256" key="8">
    <source>
        <dbReference type="ARBA" id="ARBA00023012"/>
    </source>
</evidence>
<name>A0ABW3YIU5_9ACTN</name>
<dbReference type="PANTHER" id="PTHR24421">
    <property type="entry name" value="NITRATE/NITRITE SENSOR PROTEIN NARX-RELATED"/>
    <property type="match status" value="1"/>
</dbReference>
<feature type="transmembrane region" description="Helical" evidence="10">
    <location>
        <begin position="64"/>
        <end position="81"/>
    </location>
</feature>
<evidence type="ECO:0000256" key="10">
    <source>
        <dbReference type="SAM" id="Phobius"/>
    </source>
</evidence>
<evidence type="ECO:0000256" key="3">
    <source>
        <dbReference type="ARBA" id="ARBA00022553"/>
    </source>
</evidence>
<keyword evidence="3" id="KW-0597">Phosphoprotein</keyword>
<keyword evidence="10" id="KW-0812">Transmembrane</keyword>